<dbReference type="InterPro" id="IPR011990">
    <property type="entry name" value="TPR-like_helical_dom_sf"/>
</dbReference>
<proteinExistence type="predicted"/>
<sequence length="539" mass="59971">MKRTMKIKTLLVAAGFACAAISCDDITDLNVNPSFPTEVSPVSLIAPIQQQMARGIQFDSRYLGSYTQYHSVSTAGNVWDRLGYSQNTDAGGEIWRMTYFAMGLNITRLQEGAIEAQRYDILGASKAMRAWSWQVTTDYHGDLLKFDQVFTQRLTFDYDNQETAYAEVQKVCADALADLARTDGGVNASYMAQGDKVYSGDRSKWIKFVNGILARNANNISNKSTYNPDKVIGFVDKAMASSADDFVIKFNGNITDDSNFYGPLRNNWSSFRQTDFIVRAMDGSIFTGAIDPRMARVLAPSVGSSETAPASAANPDPTKYTYNGNPLNTLAATTGTSRIPNLWGTYSVGLSTDIGRYLFRNNVDFPIMTYVEMQFIKAEAQFRKGDKAAALITYKNAVSNSIDFVNKYTIARTTFPITTAISAAEKAAFLANVNLIPTDNTKLTLSMIMMQKYVALYGFGYLETWTDMRKARYGTDIYPTLNTVPNPANGGLFLDNNGKLPYRVRPRYNSEYVWNFGALQAIGGDKIDYHTVEMWFMQP</sequence>
<dbReference type="Pfam" id="PF12771">
    <property type="entry name" value="SusD-like_2"/>
    <property type="match status" value="1"/>
</dbReference>
<dbReference type="PROSITE" id="PS51257">
    <property type="entry name" value="PROKAR_LIPOPROTEIN"/>
    <property type="match status" value="1"/>
</dbReference>
<keyword evidence="2" id="KW-0449">Lipoprotein</keyword>
<dbReference type="SUPFAM" id="SSF48452">
    <property type="entry name" value="TPR-like"/>
    <property type="match status" value="1"/>
</dbReference>
<feature type="chain" id="PRO_5020839802" evidence="1">
    <location>
        <begin position="20"/>
        <end position="539"/>
    </location>
</feature>
<dbReference type="KEGG" id="fnk:E1750_10670"/>
<gene>
    <name evidence="2" type="ORF">E1750_10670</name>
</gene>
<dbReference type="Gene3D" id="1.25.40.390">
    <property type="match status" value="1"/>
</dbReference>
<feature type="signal peptide" evidence="1">
    <location>
        <begin position="1"/>
        <end position="19"/>
    </location>
</feature>
<dbReference type="EMBL" id="CP037933">
    <property type="protein sequence ID" value="QBN19246.1"/>
    <property type="molecule type" value="Genomic_DNA"/>
</dbReference>
<evidence type="ECO:0000313" key="3">
    <source>
        <dbReference type="Proteomes" id="UP000291124"/>
    </source>
</evidence>
<accession>A0A4P6Y8S5</accession>
<reference evidence="3" key="1">
    <citation type="submission" date="2019-03" db="EMBL/GenBank/DDBJ databases">
        <title>Flavobacterium sp.</title>
        <authorList>
            <person name="Kim H."/>
        </authorList>
    </citation>
    <scope>NUCLEOTIDE SEQUENCE [LARGE SCALE GENOMIC DNA]</scope>
    <source>
        <strain evidence="3">GS13</strain>
    </source>
</reference>
<dbReference type="Proteomes" id="UP000291124">
    <property type="component" value="Chromosome"/>
</dbReference>
<protein>
    <submittedName>
        <fullName evidence="2">SusD/RagB family nutrient-binding outer membrane lipoprotein</fullName>
    </submittedName>
</protein>
<dbReference type="AlphaFoldDB" id="A0A4P6Y8S5"/>
<name>A0A4P6Y8S5_9FLAO</name>
<dbReference type="OrthoDB" id="725917at2"/>
<evidence type="ECO:0000256" key="1">
    <source>
        <dbReference type="SAM" id="SignalP"/>
    </source>
</evidence>
<evidence type="ECO:0000313" key="2">
    <source>
        <dbReference type="EMBL" id="QBN19246.1"/>
    </source>
</evidence>
<dbReference type="InterPro" id="IPR041662">
    <property type="entry name" value="SusD-like_2"/>
</dbReference>
<organism evidence="2 3">
    <name type="scientific">Flavobacterium nackdongense</name>
    <dbReference type="NCBI Taxonomy" id="2547394"/>
    <lineage>
        <taxon>Bacteria</taxon>
        <taxon>Pseudomonadati</taxon>
        <taxon>Bacteroidota</taxon>
        <taxon>Flavobacteriia</taxon>
        <taxon>Flavobacteriales</taxon>
        <taxon>Flavobacteriaceae</taxon>
        <taxon>Flavobacterium</taxon>
    </lineage>
</organism>
<keyword evidence="3" id="KW-1185">Reference proteome</keyword>
<keyword evidence="1" id="KW-0732">Signal</keyword>
<dbReference type="RefSeq" id="WP_133276765.1">
    <property type="nucleotide sequence ID" value="NZ_CP037933.1"/>
</dbReference>